<keyword evidence="1" id="KW-0233">DNA recombination</keyword>
<dbReference type="InterPro" id="IPR011010">
    <property type="entry name" value="DNA_brk_join_enz"/>
</dbReference>
<organism evidence="3 4">
    <name type="scientific">Pukyongiella litopenaei</name>
    <dbReference type="NCBI Taxonomy" id="2605946"/>
    <lineage>
        <taxon>Bacteria</taxon>
        <taxon>Pseudomonadati</taxon>
        <taxon>Pseudomonadota</taxon>
        <taxon>Alphaproteobacteria</taxon>
        <taxon>Rhodobacterales</taxon>
        <taxon>Paracoccaceae</taxon>
        <taxon>Pukyongiella</taxon>
    </lineage>
</organism>
<dbReference type="AlphaFoldDB" id="A0A2S0MMJ6"/>
<evidence type="ECO:0000313" key="4">
    <source>
        <dbReference type="Proteomes" id="UP000237655"/>
    </source>
</evidence>
<dbReference type="KEGG" id="thas:C6Y53_04860"/>
<proteinExistence type="predicted"/>
<protein>
    <submittedName>
        <fullName evidence="3">Tyrosine-type recombinase/integrase</fullName>
    </submittedName>
</protein>
<dbReference type="GO" id="GO:0006310">
    <property type="term" value="P:DNA recombination"/>
    <property type="evidence" value="ECO:0007669"/>
    <property type="project" value="UniProtKB-KW"/>
</dbReference>
<dbReference type="Gene3D" id="1.10.443.10">
    <property type="entry name" value="Intergrase catalytic core"/>
    <property type="match status" value="1"/>
</dbReference>
<feature type="domain" description="Tyr recombinase" evidence="2">
    <location>
        <begin position="1"/>
        <end position="135"/>
    </location>
</feature>
<dbReference type="GO" id="GO:0003677">
    <property type="term" value="F:DNA binding"/>
    <property type="evidence" value="ECO:0007669"/>
    <property type="project" value="InterPro"/>
</dbReference>
<dbReference type="EMBL" id="CP027665">
    <property type="protein sequence ID" value="AVO37100.1"/>
    <property type="molecule type" value="Genomic_DNA"/>
</dbReference>
<gene>
    <name evidence="3" type="ORF">C6Y53_04860</name>
</gene>
<reference evidence="4" key="1">
    <citation type="submission" date="2018-03" db="EMBL/GenBank/DDBJ databases">
        <title>Genomic analysis of the strain SH-1 isolated from shrimp intestine.</title>
        <authorList>
            <person name="Kim Y.-S."/>
            <person name="Kim S.-E."/>
            <person name="Kim K.-H."/>
        </authorList>
    </citation>
    <scope>NUCLEOTIDE SEQUENCE [LARGE SCALE GENOMIC DNA]</scope>
    <source>
        <strain evidence="4">SH-1</strain>
    </source>
</reference>
<accession>A0A2S0MMJ6</accession>
<evidence type="ECO:0000256" key="1">
    <source>
        <dbReference type="ARBA" id="ARBA00023172"/>
    </source>
</evidence>
<dbReference type="Pfam" id="PF00589">
    <property type="entry name" value="Phage_integrase"/>
    <property type="match status" value="1"/>
</dbReference>
<name>A0A2S0MMJ6_9RHOB</name>
<dbReference type="InterPro" id="IPR013762">
    <property type="entry name" value="Integrase-like_cat_sf"/>
</dbReference>
<dbReference type="GO" id="GO:0015074">
    <property type="term" value="P:DNA integration"/>
    <property type="evidence" value="ECO:0007669"/>
    <property type="project" value="InterPro"/>
</dbReference>
<dbReference type="PROSITE" id="PS51898">
    <property type="entry name" value="TYR_RECOMBINASE"/>
    <property type="match status" value="1"/>
</dbReference>
<evidence type="ECO:0000259" key="2">
    <source>
        <dbReference type="PROSITE" id="PS51898"/>
    </source>
</evidence>
<keyword evidence="4" id="KW-1185">Reference proteome</keyword>
<dbReference type="InterPro" id="IPR002104">
    <property type="entry name" value="Integrase_catalytic"/>
</dbReference>
<dbReference type="Proteomes" id="UP000237655">
    <property type="component" value="Chromosome"/>
</dbReference>
<dbReference type="SUPFAM" id="SSF56349">
    <property type="entry name" value="DNA breaking-rejoining enzymes"/>
    <property type="match status" value="1"/>
</dbReference>
<evidence type="ECO:0000313" key="3">
    <source>
        <dbReference type="EMBL" id="AVO37100.1"/>
    </source>
</evidence>
<sequence length="157" mass="17317">MDAVRLRWQSVIGSRIQYRWLKTERYSEVVVDIPIHPDLQRVLDTLPMSKMTFLETTGGRSRSANGLGNAMRKWCNAAGLPDNTSHGLRKACAARLAEAGASEREIMAWTGHASPQMVQIYAGKARRGLMADQGFAKLRQNETGSNVDEPSGNGSTR</sequence>